<evidence type="ECO:0000259" key="1">
    <source>
        <dbReference type="Pfam" id="PF01738"/>
    </source>
</evidence>
<dbReference type="Gene3D" id="3.40.50.1820">
    <property type="entry name" value="alpha/beta hydrolase"/>
    <property type="match status" value="1"/>
</dbReference>
<dbReference type="AlphaFoldDB" id="D5AB33"/>
<dbReference type="OMA" id="IKHREAV"/>
<dbReference type="InterPro" id="IPR029058">
    <property type="entry name" value="AB_hydrolase_fold"/>
</dbReference>
<name>D5AB33_PICSI</name>
<dbReference type="SUPFAM" id="SSF53474">
    <property type="entry name" value="alpha/beta-Hydrolases"/>
    <property type="match status" value="1"/>
</dbReference>
<accession>D5AB33</accession>
<evidence type="ECO:0000313" key="2">
    <source>
        <dbReference type="EMBL" id="ADE76752.1"/>
    </source>
</evidence>
<reference evidence="2" key="1">
    <citation type="submission" date="2010-04" db="EMBL/GenBank/DDBJ databases">
        <authorList>
            <person name="Reid K.E."/>
            <person name="Liao N."/>
            <person name="Chan S."/>
            <person name="Docking R."/>
            <person name="Taylor G."/>
            <person name="Moore R."/>
            <person name="Mayo M."/>
            <person name="Munro S."/>
            <person name="King J."/>
            <person name="Yanchuk A."/>
            <person name="Holt R."/>
            <person name="Jones S."/>
            <person name="Marra M."/>
            <person name="Ritland C.E."/>
            <person name="Ritland K."/>
            <person name="Bohlmann J."/>
        </authorList>
    </citation>
    <scope>NUCLEOTIDE SEQUENCE</scope>
    <source>
        <tissue evidence="2">Bud</tissue>
    </source>
</reference>
<dbReference type="EMBL" id="BT123432">
    <property type="protein sequence ID" value="ADE76752.1"/>
    <property type="molecule type" value="mRNA"/>
</dbReference>
<proteinExistence type="evidence at transcript level"/>
<dbReference type="PANTHER" id="PTHR17630">
    <property type="entry name" value="DIENELACTONE HYDROLASE"/>
    <property type="match status" value="1"/>
</dbReference>
<dbReference type="InterPro" id="IPR002925">
    <property type="entry name" value="Dienelactn_hydro"/>
</dbReference>
<organism evidence="2">
    <name type="scientific">Picea sitchensis</name>
    <name type="common">Sitka spruce</name>
    <name type="synonym">Pinus sitchensis</name>
    <dbReference type="NCBI Taxonomy" id="3332"/>
    <lineage>
        <taxon>Eukaryota</taxon>
        <taxon>Viridiplantae</taxon>
        <taxon>Streptophyta</taxon>
        <taxon>Embryophyta</taxon>
        <taxon>Tracheophyta</taxon>
        <taxon>Spermatophyta</taxon>
        <taxon>Pinopsida</taxon>
        <taxon>Pinidae</taxon>
        <taxon>Conifers I</taxon>
        <taxon>Pinales</taxon>
        <taxon>Pinaceae</taxon>
        <taxon>Picea</taxon>
    </lineage>
</organism>
<protein>
    <recommendedName>
        <fullName evidence="1">Dienelactone hydrolase domain-containing protein</fullName>
    </recommendedName>
</protein>
<dbReference type="GO" id="GO:0016787">
    <property type="term" value="F:hydrolase activity"/>
    <property type="evidence" value="ECO:0007669"/>
    <property type="project" value="InterPro"/>
</dbReference>
<dbReference type="PANTHER" id="PTHR17630:SF44">
    <property type="entry name" value="PROTEIN AIM2"/>
    <property type="match status" value="1"/>
</dbReference>
<feature type="domain" description="Dienelactone hydrolase" evidence="1">
    <location>
        <begin position="33"/>
        <end position="244"/>
    </location>
</feature>
<sequence length="246" mass="26664">MAGLNQECCEPAPPPAGGVYVCVGGLETFQHLTAYVTGSPHAKAAVIFASHALGFEVSNLRKLADKVAAAGYYVVVPDYFHGEPLVLGSAENRLAGLGDWLKRHGPEKGFEDSTKVIEVLKSRGISTIGAVGFCWGAKVVVELLKGEDVKAGVLLHPSFVTIDDIKEAKVPLTILVPEIDEFCTPEIVEQFRAILSAKPEVDSFVKIYPGVAHGFTLHYSENDEVAVRNAEEAHAKMLEWLNKYFN</sequence>
<dbReference type="Pfam" id="PF01738">
    <property type="entry name" value="DLH"/>
    <property type="match status" value="1"/>
</dbReference>